<name>A0A085BMG3_9FLAO</name>
<proteinExistence type="predicted"/>
<dbReference type="EMBL" id="JPLY01000001">
    <property type="protein sequence ID" value="KFC23658.1"/>
    <property type="molecule type" value="Genomic_DNA"/>
</dbReference>
<evidence type="ECO:0000313" key="3">
    <source>
        <dbReference type="Proteomes" id="UP000028623"/>
    </source>
</evidence>
<dbReference type="Proteomes" id="UP000028623">
    <property type="component" value="Unassembled WGS sequence"/>
</dbReference>
<keyword evidence="1" id="KW-0812">Transmembrane</keyword>
<evidence type="ECO:0000313" key="2">
    <source>
        <dbReference type="EMBL" id="KFC23658.1"/>
    </source>
</evidence>
<gene>
    <name evidence="2" type="ORF">IO89_03530</name>
</gene>
<evidence type="ECO:0008006" key="4">
    <source>
        <dbReference type="Google" id="ProtNLM"/>
    </source>
</evidence>
<comment type="caution">
    <text evidence="2">The sequence shown here is derived from an EMBL/GenBank/DDBJ whole genome shotgun (WGS) entry which is preliminary data.</text>
</comment>
<organism evidence="2 3">
    <name type="scientific">Epilithonimonas lactis</name>
    <dbReference type="NCBI Taxonomy" id="421072"/>
    <lineage>
        <taxon>Bacteria</taxon>
        <taxon>Pseudomonadati</taxon>
        <taxon>Bacteroidota</taxon>
        <taxon>Flavobacteriia</taxon>
        <taxon>Flavobacteriales</taxon>
        <taxon>Weeksellaceae</taxon>
        <taxon>Chryseobacterium group</taxon>
        <taxon>Epilithonimonas</taxon>
    </lineage>
</organism>
<keyword evidence="1" id="KW-0472">Membrane</keyword>
<feature type="transmembrane region" description="Helical" evidence="1">
    <location>
        <begin position="109"/>
        <end position="129"/>
    </location>
</feature>
<evidence type="ECO:0000256" key="1">
    <source>
        <dbReference type="SAM" id="Phobius"/>
    </source>
</evidence>
<protein>
    <recommendedName>
        <fullName evidence="4">SHOCT domain-containing protein</fullName>
    </recommendedName>
</protein>
<reference evidence="2 3" key="1">
    <citation type="submission" date="2014-07" db="EMBL/GenBank/DDBJ databases">
        <title>Epilithonimonas lactis LMG 22401 Genome.</title>
        <authorList>
            <person name="Pipes S.E."/>
            <person name="Stropko S.J."/>
        </authorList>
    </citation>
    <scope>NUCLEOTIDE SEQUENCE [LARGE SCALE GENOMIC DNA]</scope>
    <source>
        <strain evidence="2 3">LMG 24401</strain>
    </source>
</reference>
<accession>A0A085BMG3</accession>
<dbReference type="AlphaFoldDB" id="A0A085BMG3"/>
<feature type="transmembrane region" description="Helical" evidence="1">
    <location>
        <begin position="45"/>
        <end position="64"/>
    </location>
</feature>
<dbReference type="STRING" id="421072.SAMN04488097_1674"/>
<keyword evidence="1" id="KW-1133">Transmembrane helix</keyword>
<feature type="transmembrane region" description="Helical" evidence="1">
    <location>
        <begin position="136"/>
        <end position="155"/>
    </location>
</feature>
<feature type="transmembrane region" description="Helical" evidence="1">
    <location>
        <begin position="84"/>
        <end position="103"/>
    </location>
</feature>
<sequence>MPYMAIKLKSMKKILFVSLLFGQLLSAQSYISSSNDVGNDLLKNIIIPLLIMIILFSFIFSLIAYFEGNNKNEDYSHKSINSELWALLVALIVLVSGLFYLLYINKLNLYLAVIPIKIIVASFVSYYANKKNRNPVLWWFLGFFEYHSALIVLALSKGLLSTKKNDNEVDSSYNEKLVRLNEMFKENLINENEFSKKKLEAENEYKIKHLVIKNDDKVQRKNQLISKLEVAFKEGLLTEEEYHNKLLKYKFIHDEGELDEEKEKFRRFHLEGMITFEEMQKKLEHIDNYRKSKQ</sequence>
<keyword evidence="3" id="KW-1185">Reference proteome</keyword>